<dbReference type="AlphaFoldDB" id="W4MHD2"/>
<comment type="caution">
    <text evidence="1">The sequence shown here is derived from an EMBL/GenBank/DDBJ whole genome shotgun (WGS) entry which is preliminary data.</text>
</comment>
<accession>W4MHD2</accession>
<sequence>MYQPRWFVWLLGFVLLGAAPPGFTAQYQLRLVNLEDKLFSSYVDTQGQPLQANRHILPRLEASLNRDFSPHLLIDRSIRVISLKGVSLPPQQAGVAVKMPDRDDAWTRVQWDGAPGAYQVLRISSHDVHYQELTAVAVKRDGVLRVLPVYGVPLFGPKKLPAPAMPSTYIEYRLELGTFDALMQKHATSPDGLSVLVGRNHDPRYPDQLYVRVQMPSDAKQFTVVLAWKDRDELRHDGEEREKRDR</sequence>
<reference evidence="1 2" key="1">
    <citation type="journal article" date="2014" name="Nature">
        <title>An environmental bacterial taxon with a large and distinct metabolic repertoire.</title>
        <authorList>
            <person name="Wilson M.C."/>
            <person name="Mori T."/>
            <person name="Ruckert C."/>
            <person name="Uria A.R."/>
            <person name="Helf M.J."/>
            <person name="Takada K."/>
            <person name="Gernert C."/>
            <person name="Steffens U.A."/>
            <person name="Heycke N."/>
            <person name="Schmitt S."/>
            <person name="Rinke C."/>
            <person name="Helfrich E.J."/>
            <person name="Brachmann A.O."/>
            <person name="Gurgui C."/>
            <person name="Wakimoto T."/>
            <person name="Kracht M."/>
            <person name="Crusemann M."/>
            <person name="Hentschel U."/>
            <person name="Abe I."/>
            <person name="Matsunaga S."/>
            <person name="Kalinowski J."/>
            <person name="Takeyama H."/>
            <person name="Piel J."/>
        </authorList>
    </citation>
    <scope>NUCLEOTIDE SEQUENCE [LARGE SCALE GENOMIC DNA]</scope>
    <source>
        <strain evidence="2">TSY2</strain>
    </source>
</reference>
<protein>
    <submittedName>
        <fullName evidence="1">Uncharacterized protein</fullName>
    </submittedName>
</protein>
<organism evidence="1 2">
    <name type="scientific">Candidatus Entotheonella gemina</name>
    <dbReference type="NCBI Taxonomy" id="1429439"/>
    <lineage>
        <taxon>Bacteria</taxon>
        <taxon>Pseudomonadati</taxon>
        <taxon>Nitrospinota/Tectimicrobiota group</taxon>
        <taxon>Candidatus Tectimicrobiota</taxon>
        <taxon>Candidatus Entotheonellia</taxon>
        <taxon>Candidatus Entotheonellales</taxon>
        <taxon>Candidatus Entotheonellaceae</taxon>
        <taxon>Candidatus Entotheonella</taxon>
    </lineage>
</organism>
<dbReference type="EMBL" id="AZHX01000054">
    <property type="protein sequence ID" value="ETX09117.1"/>
    <property type="molecule type" value="Genomic_DNA"/>
</dbReference>
<name>W4MHD2_9BACT</name>
<gene>
    <name evidence="1" type="ORF">ETSY2_01380</name>
</gene>
<dbReference type="Proteomes" id="UP000019140">
    <property type="component" value="Unassembled WGS sequence"/>
</dbReference>
<dbReference type="HOGENOM" id="CLU_1127476_0_0_7"/>
<evidence type="ECO:0000313" key="2">
    <source>
        <dbReference type="Proteomes" id="UP000019140"/>
    </source>
</evidence>
<keyword evidence="2" id="KW-1185">Reference proteome</keyword>
<evidence type="ECO:0000313" key="1">
    <source>
        <dbReference type="EMBL" id="ETX09117.1"/>
    </source>
</evidence>
<proteinExistence type="predicted"/>